<gene>
    <name evidence="2" type="ORF">MTBBW1_970030</name>
</gene>
<dbReference type="AlphaFoldDB" id="A0A1W1HLA6"/>
<organism evidence="2 3">
    <name type="scientific">Desulfamplus magnetovallimortis</name>
    <dbReference type="NCBI Taxonomy" id="1246637"/>
    <lineage>
        <taxon>Bacteria</taxon>
        <taxon>Pseudomonadati</taxon>
        <taxon>Thermodesulfobacteriota</taxon>
        <taxon>Desulfobacteria</taxon>
        <taxon>Desulfobacterales</taxon>
        <taxon>Desulfobacteraceae</taxon>
        <taxon>Desulfamplus</taxon>
    </lineage>
</organism>
<accession>A0A1W1HLA6</accession>
<name>A0A1W1HLA6_9BACT</name>
<keyword evidence="1" id="KW-1133">Transmembrane helix</keyword>
<dbReference type="STRING" id="1246637.MTBBW1_970030"/>
<dbReference type="EMBL" id="FWEV01000344">
    <property type="protein sequence ID" value="SLM33250.1"/>
    <property type="molecule type" value="Genomic_DNA"/>
</dbReference>
<evidence type="ECO:0000313" key="3">
    <source>
        <dbReference type="Proteomes" id="UP000191931"/>
    </source>
</evidence>
<evidence type="ECO:0000313" key="2">
    <source>
        <dbReference type="EMBL" id="SLM33250.1"/>
    </source>
</evidence>
<reference evidence="2 3" key="1">
    <citation type="submission" date="2017-03" db="EMBL/GenBank/DDBJ databases">
        <authorList>
            <person name="Afonso C.L."/>
            <person name="Miller P.J."/>
            <person name="Scott M.A."/>
            <person name="Spackman E."/>
            <person name="Goraichik I."/>
            <person name="Dimitrov K.M."/>
            <person name="Suarez D.L."/>
            <person name="Swayne D.E."/>
        </authorList>
    </citation>
    <scope>NUCLEOTIDE SEQUENCE [LARGE SCALE GENOMIC DNA]</scope>
    <source>
        <strain evidence="2">PRJEB14757</strain>
    </source>
</reference>
<dbReference type="Proteomes" id="UP000191931">
    <property type="component" value="Unassembled WGS sequence"/>
</dbReference>
<proteinExistence type="predicted"/>
<evidence type="ECO:0000256" key="1">
    <source>
        <dbReference type="SAM" id="Phobius"/>
    </source>
</evidence>
<sequence length="59" mass="6849">MMPDSIFYCQQKYGVEVTIVLQKSFNGKSMQLPLYGIYGVNTIKYLVSFTILYLQINMD</sequence>
<keyword evidence="1" id="KW-0812">Transmembrane</keyword>
<keyword evidence="3" id="KW-1185">Reference proteome</keyword>
<protein>
    <submittedName>
        <fullName evidence="2">Uncharacterized protein</fullName>
    </submittedName>
</protein>
<keyword evidence="1" id="KW-0472">Membrane</keyword>
<feature type="transmembrane region" description="Helical" evidence="1">
    <location>
        <begin position="35"/>
        <end position="54"/>
    </location>
</feature>